<dbReference type="Proteomes" id="UP001610432">
    <property type="component" value="Unassembled WGS sequence"/>
</dbReference>
<proteinExistence type="predicted"/>
<evidence type="ECO:0000313" key="3">
    <source>
        <dbReference type="Proteomes" id="UP001610432"/>
    </source>
</evidence>
<reference evidence="2 3" key="1">
    <citation type="submission" date="2024-07" db="EMBL/GenBank/DDBJ databases">
        <title>Section-level genome sequencing and comparative genomics of Aspergillus sections Usti and Cavernicolus.</title>
        <authorList>
            <consortium name="Lawrence Berkeley National Laboratory"/>
            <person name="Nybo J.L."/>
            <person name="Vesth T.C."/>
            <person name="Theobald S."/>
            <person name="Frisvad J.C."/>
            <person name="Larsen T.O."/>
            <person name="Kjaerboelling I."/>
            <person name="Rothschild-Mancinelli K."/>
            <person name="Lyhne E.K."/>
            <person name="Kogle M.E."/>
            <person name="Barry K."/>
            <person name="Clum A."/>
            <person name="Na H."/>
            <person name="Ledsgaard L."/>
            <person name="Lin J."/>
            <person name="Lipzen A."/>
            <person name="Kuo A."/>
            <person name="Riley R."/>
            <person name="Mondo S."/>
            <person name="Labutti K."/>
            <person name="Haridas S."/>
            <person name="Pangalinan J."/>
            <person name="Salamov A.A."/>
            <person name="Simmons B.A."/>
            <person name="Magnuson J.K."/>
            <person name="Chen J."/>
            <person name="Drula E."/>
            <person name="Henrissat B."/>
            <person name="Wiebenga A."/>
            <person name="Lubbers R.J."/>
            <person name="Gomes A.C."/>
            <person name="Macurrencykelacurrency M.R."/>
            <person name="Stajich J."/>
            <person name="Grigoriev I.V."/>
            <person name="Mortensen U.H."/>
            <person name="De Vries R.P."/>
            <person name="Baker S.E."/>
            <person name="Andersen M.R."/>
        </authorList>
    </citation>
    <scope>NUCLEOTIDE SEQUENCE [LARGE SCALE GENOMIC DNA]</scope>
    <source>
        <strain evidence="2 3">CBS 449.75</strain>
    </source>
</reference>
<protein>
    <submittedName>
        <fullName evidence="2">Uncharacterized protein</fullName>
    </submittedName>
</protein>
<comment type="caution">
    <text evidence="2">The sequence shown here is derived from an EMBL/GenBank/DDBJ whole genome shotgun (WGS) entry which is preliminary data.</text>
</comment>
<dbReference type="GeneID" id="98145106"/>
<keyword evidence="3" id="KW-1185">Reference proteome</keyword>
<organism evidence="2 3">
    <name type="scientific">Aspergillus lucknowensis</name>
    <dbReference type="NCBI Taxonomy" id="176173"/>
    <lineage>
        <taxon>Eukaryota</taxon>
        <taxon>Fungi</taxon>
        <taxon>Dikarya</taxon>
        <taxon>Ascomycota</taxon>
        <taxon>Pezizomycotina</taxon>
        <taxon>Eurotiomycetes</taxon>
        <taxon>Eurotiomycetidae</taxon>
        <taxon>Eurotiales</taxon>
        <taxon>Aspergillaceae</taxon>
        <taxon>Aspergillus</taxon>
        <taxon>Aspergillus subgen. Nidulantes</taxon>
    </lineage>
</organism>
<evidence type="ECO:0000256" key="1">
    <source>
        <dbReference type="SAM" id="MobiDB-lite"/>
    </source>
</evidence>
<feature type="region of interest" description="Disordered" evidence="1">
    <location>
        <begin position="38"/>
        <end position="80"/>
    </location>
</feature>
<sequence>MSSSSLTVQSSHSIRSELFPLYLLIRTPSLEILTKMSESNSQSLVPVSQRPESPAPPSAPEPPRRSQRPPRRTESAHNGTQCTSQINMCDECRMTYSRIPRNVTACVLDCPAGTHPVIFNCTFTGTNENAMELADNFSSRLNKLFSRQIPLHAGVRRRQPSQGTWHDLTTPGIALQKTLPPPSGDPGFSKYFVLPSVSRGLEAAQNKRWEKDYARVHSKCRELTMLVDFPFSLQPGGEMETHILTYFPSLLKYEEPARPRDGVHTCLFRLQWWERTHPLC</sequence>
<dbReference type="RefSeq" id="XP_070882825.1">
    <property type="nucleotide sequence ID" value="XM_071030034.1"/>
</dbReference>
<gene>
    <name evidence="2" type="ORF">BJX67DRAFT_362791</name>
</gene>
<accession>A0ABR4LHB6</accession>
<dbReference type="EMBL" id="JBFXLQ010000047">
    <property type="protein sequence ID" value="KAL2863846.1"/>
    <property type="molecule type" value="Genomic_DNA"/>
</dbReference>
<evidence type="ECO:0000313" key="2">
    <source>
        <dbReference type="EMBL" id="KAL2863846.1"/>
    </source>
</evidence>
<name>A0ABR4LHB6_9EURO</name>